<feature type="compositionally biased region" description="Basic residues" evidence="1">
    <location>
        <begin position="1478"/>
        <end position="1492"/>
    </location>
</feature>
<dbReference type="Proteomes" id="UP001219518">
    <property type="component" value="Unassembled WGS sequence"/>
</dbReference>
<feature type="compositionally biased region" description="Basic and acidic residues" evidence="1">
    <location>
        <begin position="165"/>
        <end position="177"/>
    </location>
</feature>
<feature type="compositionally biased region" description="Low complexity" evidence="1">
    <location>
        <begin position="207"/>
        <end position="229"/>
    </location>
</feature>
<feature type="compositionally biased region" description="Gly residues" evidence="1">
    <location>
        <begin position="194"/>
        <end position="206"/>
    </location>
</feature>
<feature type="compositionally biased region" description="Polar residues" evidence="1">
    <location>
        <begin position="1013"/>
        <end position="1025"/>
    </location>
</feature>
<proteinExistence type="predicted"/>
<feature type="compositionally biased region" description="Polar residues" evidence="1">
    <location>
        <begin position="150"/>
        <end position="162"/>
    </location>
</feature>
<feature type="compositionally biased region" description="Low complexity" evidence="1">
    <location>
        <begin position="910"/>
        <end position="920"/>
    </location>
</feature>
<feature type="region of interest" description="Disordered" evidence="1">
    <location>
        <begin position="1"/>
        <end position="118"/>
    </location>
</feature>
<feature type="compositionally biased region" description="Pro residues" evidence="1">
    <location>
        <begin position="22"/>
        <end position="36"/>
    </location>
</feature>
<evidence type="ECO:0000256" key="2">
    <source>
        <dbReference type="SAM" id="Phobius"/>
    </source>
</evidence>
<keyword evidence="4" id="KW-1185">Reference proteome</keyword>
<feature type="compositionally biased region" description="Basic and acidic residues" evidence="1">
    <location>
        <begin position="846"/>
        <end position="857"/>
    </location>
</feature>
<feature type="region of interest" description="Disordered" evidence="1">
    <location>
        <begin position="546"/>
        <end position="783"/>
    </location>
</feature>
<feature type="compositionally biased region" description="Basic and acidic residues" evidence="1">
    <location>
        <begin position="1160"/>
        <end position="1180"/>
    </location>
</feature>
<feature type="region of interest" description="Disordered" evidence="1">
    <location>
        <begin position="807"/>
        <end position="1354"/>
    </location>
</feature>
<feature type="compositionally biased region" description="Basic and acidic residues" evidence="1">
    <location>
        <begin position="596"/>
        <end position="617"/>
    </location>
</feature>
<feature type="compositionally biased region" description="Polar residues" evidence="1">
    <location>
        <begin position="357"/>
        <end position="366"/>
    </location>
</feature>
<reference evidence="3" key="1">
    <citation type="submission" date="2021-07" db="EMBL/GenBank/DDBJ databases">
        <authorList>
            <person name="Catto M.A."/>
            <person name="Jacobson A."/>
            <person name="Kennedy G."/>
            <person name="Labadie P."/>
            <person name="Hunt B.G."/>
            <person name="Srinivasan R."/>
        </authorList>
    </citation>
    <scope>NUCLEOTIDE SEQUENCE</scope>
    <source>
        <strain evidence="3">PL_HMW_Pooled</strain>
        <tissue evidence="3">Head</tissue>
    </source>
</reference>
<feature type="compositionally biased region" description="Basic and acidic residues" evidence="1">
    <location>
        <begin position="11"/>
        <end position="20"/>
    </location>
</feature>
<sequence length="1632" mass="178868">MESKKGKKARKDGSNDHEYEPISPPPQHHQGPPGPPAVHVTNIEGITIQEPPEGPDAEPIMSDNDSVGSPVRKPLEEMPVPYDGDEEDRAMSGGEMGDTNGSLGGPEDDVEQEQDDELMTAEQMQQQMEERFFAAPTPTTVRTESRTTDGEFNTSNVDSSGSGLEDLHLPLTKEGRRNKGKGRFLAGGARTGAKGAGRWGRLGGGAASSSTKSTGTGAGSGDSQAGGTTPETIQQRLRSGADRLKTRLAGISRPKIPAVRRPKFTMPDKAKFHLPDRPKFKMPERPKFKMPERPKIHLPSLPSLGRGSAATAAETTPEAGAEAGAEASAEATDGQQQAAPAAKKQTTSSRRPLKGRQYSNESTAGSSEKRRPLFDLNTFRTYPRMFRRKRATGSGGDSSSSPRSARSTRPITPPARASFSSDTVKWMRRFSDARYGAGDPVVAAIEYADHHHTPPPLNSQEKAEQLQEQQEEQQQKEQQRRVQQPAYATPSGKGDQMVYHISLHGTDSEPEYSDDQFQGPPYPEVLPIDGDLEVVDHEARKALAEAKAAAEREAAFQAQMEAEREAEEAAAQMAEYRRQAQFQQQHGRSPRHGRYPRTEADEYDHEQDASDSDRENRSSGTSSERHRRGVIEEIDSDEFFLRQKGISREDVDVGREIREALRPSADYMDDDDDVAPSPRPQRPQRGAGGTRSLARARKKKQGKIYVPARAPRATPPGDEAEEEEWEEDEPRQRQPADDGYFNTFPPDRPARRRRGKKQPSATPLPPEAEDHSQFDDEDRQIQDEIEFSVAIQRADLGILAGALAVNGDGAGEQVPPLPPRRLRKSRSSNLNVHDDMPMMDDEEEDWSRAERRVEHDGMVPLQNEADYIIPRAAPHPHPHPQDPELHFPATPQTPPVPPTRGRKSRGGSRVGSRAGSRGTSLADEDRTSRGAESLPSERGDDDSMLPDDGEHTHTHSHTHTHNEDDVPLGLGDYAFVDKSSLPRGVAPPKPERPRRPKPPRPPAPGRRAKRAPLQTTAGRLQNWRQFFSLPTRRSGKQAAKQQAKEAPVRPARNYSTLGPARPPRRRSQYTANYLEIHTDEHVKGEADLETESSRATADLHSGEVISKMKDRPLPAPPRPSRARKHQDKGDLDMEEPCHERIVPDHHHYPDAAEASQDLTYEERKAAMAQLREDFFSRSGEEPPEVPPEVPQDGPAPEPLPAIATTEPEQERAAERGLEQAEPQALPQAASESPYKSLRKKKKIPPLPQPEPEPEPEVEQLEDPRPEEVSIAIQTDPLPDDLCVEDAMTVADDMTTSASKTWPTVVERQQLEEDRLQQDAPPPPPPPPARRPRRDSQEPSAAATPATVRLELPESLQTQRLQVSDLDVDRLSVSELRANKITVSEIDGMSLSVSEVHNRSSTGLQGLQLLPGEPGSVELPSELLQQLTSLELAGAPASAPVAPPRGGVRPRAAPAPMGDSEEDEEEASLAPSHSPGHSLPRRRRPHHAAHKTPRYSSDDEDALQLQPATAAAPASRRYRPPPPSLQASASAAAPPAVEGAPLAPPSLGEASRQLTRACRVSAINALAALHQAIQPAVDSVGQAVGADPKRRDFQAALCLVLVLVTALILLGCGCTGSKEVHHHHWDFQFPPKL</sequence>
<feature type="compositionally biased region" description="Basic and acidic residues" evidence="1">
    <location>
        <begin position="266"/>
        <end position="295"/>
    </location>
</feature>
<feature type="compositionally biased region" description="Low complexity" evidence="1">
    <location>
        <begin position="1502"/>
        <end position="1514"/>
    </location>
</feature>
<feature type="compositionally biased region" description="Basic residues" evidence="1">
    <location>
        <begin position="1"/>
        <end position="10"/>
    </location>
</feature>
<feature type="region of interest" description="Disordered" evidence="1">
    <location>
        <begin position="1435"/>
        <end position="1547"/>
    </location>
</feature>
<evidence type="ECO:0000256" key="1">
    <source>
        <dbReference type="SAM" id="MobiDB-lite"/>
    </source>
</evidence>
<accession>A0AAE1H328</accession>
<feature type="region of interest" description="Disordered" evidence="1">
    <location>
        <begin position="445"/>
        <end position="528"/>
    </location>
</feature>
<keyword evidence="2" id="KW-1133">Transmembrane helix</keyword>
<feature type="compositionally biased region" description="Low complexity" evidence="1">
    <location>
        <begin position="307"/>
        <end position="345"/>
    </location>
</feature>
<keyword evidence="2" id="KW-0812">Transmembrane</keyword>
<organism evidence="3 4">
    <name type="scientific">Frankliniella fusca</name>
    <dbReference type="NCBI Taxonomy" id="407009"/>
    <lineage>
        <taxon>Eukaryota</taxon>
        <taxon>Metazoa</taxon>
        <taxon>Ecdysozoa</taxon>
        <taxon>Arthropoda</taxon>
        <taxon>Hexapoda</taxon>
        <taxon>Insecta</taxon>
        <taxon>Pterygota</taxon>
        <taxon>Neoptera</taxon>
        <taxon>Paraneoptera</taxon>
        <taxon>Thysanoptera</taxon>
        <taxon>Terebrantia</taxon>
        <taxon>Thripoidea</taxon>
        <taxon>Thripidae</taxon>
        <taxon>Frankliniella</taxon>
    </lineage>
</organism>
<evidence type="ECO:0000313" key="4">
    <source>
        <dbReference type="Proteomes" id="UP001219518"/>
    </source>
</evidence>
<feature type="compositionally biased region" description="Basic and acidic residues" evidence="1">
    <location>
        <begin position="768"/>
        <end position="782"/>
    </location>
</feature>
<feature type="compositionally biased region" description="Pro residues" evidence="1">
    <location>
        <begin position="1184"/>
        <end position="1199"/>
    </location>
</feature>
<feature type="compositionally biased region" description="Acidic residues" evidence="1">
    <location>
        <begin position="106"/>
        <end position="118"/>
    </location>
</feature>
<name>A0AAE1H328_9NEOP</name>
<feature type="compositionally biased region" description="Acidic residues" evidence="1">
    <location>
        <begin position="718"/>
        <end position="729"/>
    </location>
</feature>
<feature type="compositionally biased region" description="Basic and acidic residues" evidence="1">
    <location>
        <begin position="1208"/>
        <end position="1218"/>
    </location>
</feature>
<evidence type="ECO:0000313" key="3">
    <source>
        <dbReference type="EMBL" id="KAK3913633.1"/>
    </source>
</evidence>
<feature type="region of interest" description="Disordered" evidence="1">
    <location>
        <begin position="132"/>
        <end position="424"/>
    </location>
</feature>
<feature type="compositionally biased region" description="Acidic residues" evidence="1">
    <location>
        <begin position="1251"/>
        <end position="1260"/>
    </location>
</feature>
<feature type="compositionally biased region" description="Low complexity" evidence="1">
    <location>
        <begin position="1435"/>
        <end position="1455"/>
    </location>
</feature>
<feature type="compositionally biased region" description="Low complexity" evidence="1">
    <location>
        <begin position="1219"/>
        <end position="1229"/>
    </location>
</feature>
<feature type="transmembrane region" description="Helical" evidence="2">
    <location>
        <begin position="1592"/>
        <end position="1611"/>
    </location>
</feature>
<protein>
    <submittedName>
        <fullName evidence="3">Periaxin</fullName>
    </submittedName>
</protein>
<comment type="caution">
    <text evidence="3">The sequence shown here is derived from an EMBL/GenBank/DDBJ whole genome shotgun (WGS) entry which is preliminary data.</text>
</comment>
<feature type="compositionally biased region" description="Basic and acidic residues" evidence="1">
    <location>
        <begin position="1076"/>
        <end position="1086"/>
    </location>
</feature>
<keyword evidence="2" id="KW-0472">Membrane</keyword>
<feature type="compositionally biased region" description="Low complexity" evidence="1">
    <location>
        <begin position="397"/>
        <end position="410"/>
    </location>
</feature>
<feature type="compositionally biased region" description="Basic and acidic residues" evidence="1">
    <location>
        <begin position="646"/>
        <end position="661"/>
    </location>
</feature>
<feature type="compositionally biased region" description="Low complexity" evidence="1">
    <location>
        <begin position="1524"/>
        <end position="1540"/>
    </location>
</feature>
<reference evidence="3" key="2">
    <citation type="journal article" date="2023" name="BMC Genomics">
        <title>Pest status, molecular evolution, and epigenetic factors derived from the genome assembly of Frankliniella fusca, a thysanopteran phytovirus vector.</title>
        <authorList>
            <person name="Catto M.A."/>
            <person name="Labadie P.E."/>
            <person name="Jacobson A.L."/>
            <person name="Kennedy G.G."/>
            <person name="Srinivasan R."/>
            <person name="Hunt B.G."/>
        </authorList>
    </citation>
    <scope>NUCLEOTIDE SEQUENCE</scope>
    <source>
        <strain evidence="3">PL_HMW_Pooled</strain>
    </source>
</reference>
<feature type="compositionally biased region" description="Basic and acidic residues" evidence="1">
    <location>
        <begin position="1127"/>
        <end position="1150"/>
    </location>
</feature>
<gene>
    <name evidence="3" type="ORF">KUF71_023090</name>
</gene>
<feature type="compositionally biased region" description="Pro residues" evidence="1">
    <location>
        <begin position="1319"/>
        <end position="1328"/>
    </location>
</feature>
<dbReference type="EMBL" id="JAHWGI010000334">
    <property type="protein sequence ID" value="KAK3913633.1"/>
    <property type="molecule type" value="Genomic_DNA"/>
</dbReference>